<dbReference type="PANTHER" id="PTHR38011">
    <property type="entry name" value="DIHYDROFOLATE REDUCTASE FAMILY PROTEIN (AFU_ORTHOLOGUE AFUA_8G06820)"/>
    <property type="match status" value="1"/>
</dbReference>
<dbReference type="EMBL" id="VIVK01000002">
    <property type="protein sequence ID" value="TWD75028.1"/>
    <property type="molecule type" value="Genomic_DNA"/>
</dbReference>
<feature type="domain" description="Bacterial bifunctional deaminase-reductase C-terminal" evidence="1">
    <location>
        <begin position="90"/>
        <end position="178"/>
    </location>
</feature>
<reference evidence="2 3" key="1">
    <citation type="submission" date="2019-06" db="EMBL/GenBank/DDBJ databases">
        <title>Sequencing the genomes of 1000 actinobacteria strains.</title>
        <authorList>
            <person name="Klenk H.-P."/>
        </authorList>
    </citation>
    <scope>NUCLEOTIDE SEQUENCE [LARGE SCALE GENOMIC DNA]</scope>
    <source>
        <strain evidence="2 3">DSM 24683</strain>
    </source>
</reference>
<dbReference type="InterPro" id="IPR050765">
    <property type="entry name" value="Riboflavin_Biosynth_HTPR"/>
</dbReference>
<dbReference type="OrthoDB" id="3471498at2"/>
<dbReference type="Pfam" id="PF01872">
    <property type="entry name" value="RibD_C"/>
    <property type="match status" value="1"/>
</dbReference>
<dbReference type="InterPro" id="IPR024072">
    <property type="entry name" value="DHFR-like_dom_sf"/>
</dbReference>
<name>A0A561B8E1_9ACTN</name>
<dbReference type="PANTHER" id="PTHR38011:SF11">
    <property type="entry name" value="2,5-DIAMINO-6-RIBOSYLAMINO-4(3H)-PYRIMIDINONE 5'-PHOSPHATE REDUCTASE"/>
    <property type="match status" value="1"/>
</dbReference>
<keyword evidence="3" id="KW-1185">Reference proteome</keyword>
<evidence type="ECO:0000259" key="1">
    <source>
        <dbReference type="Pfam" id="PF01872"/>
    </source>
</evidence>
<evidence type="ECO:0000313" key="2">
    <source>
        <dbReference type="EMBL" id="TWD75028.1"/>
    </source>
</evidence>
<dbReference type="AlphaFoldDB" id="A0A561B8E1"/>
<dbReference type="GO" id="GO:0009231">
    <property type="term" value="P:riboflavin biosynthetic process"/>
    <property type="evidence" value="ECO:0007669"/>
    <property type="project" value="InterPro"/>
</dbReference>
<evidence type="ECO:0000313" key="3">
    <source>
        <dbReference type="Proteomes" id="UP000318380"/>
    </source>
</evidence>
<dbReference type="Gene3D" id="3.40.430.10">
    <property type="entry name" value="Dihydrofolate Reductase, subunit A"/>
    <property type="match status" value="1"/>
</dbReference>
<sequence>MRTLTYYVGSSLDGFIADPEGGLGMFAISPDLVDFIATEYPETLPGQARDQLGLTTAGKRFDTIVQGRYSYALALDAGVGSPYPHLKQYVVSSTLPADVDPDVTVIPADPVGAIRALKQEDGDGIYLAGGGNLAGQLLPEIDELVVKVYPVVAGGGIPMFGTGFAPTGLRPSEHRLLADGTAILRYELQPG</sequence>
<dbReference type="InterPro" id="IPR002734">
    <property type="entry name" value="RibDG_C"/>
</dbReference>
<proteinExistence type="predicted"/>
<dbReference type="Proteomes" id="UP000318380">
    <property type="component" value="Unassembled WGS sequence"/>
</dbReference>
<accession>A0A561B8E1</accession>
<gene>
    <name evidence="2" type="ORF">FB561_6463</name>
</gene>
<organism evidence="2 3">
    <name type="scientific">Kribbella amoyensis</name>
    <dbReference type="NCBI Taxonomy" id="996641"/>
    <lineage>
        <taxon>Bacteria</taxon>
        <taxon>Bacillati</taxon>
        <taxon>Actinomycetota</taxon>
        <taxon>Actinomycetes</taxon>
        <taxon>Propionibacteriales</taxon>
        <taxon>Kribbellaceae</taxon>
        <taxon>Kribbella</taxon>
    </lineage>
</organism>
<dbReference type="RefSeq" id="WP_145813777.1">
    <property type="nucleotide sequence ID" value="NZ_VIVK01000002.1"/>
</dbReference>
<protein>
    <submittedName>
        <fullName evidence="2">Dihydrofolate reductase</fullName>
    </submittedName>
</protein>
<dbReference type="GO" id="GO:0008703">
    <property type="term" value="F:5-amino-6-(5-phosphoribosylamino)uracil reductase activity"/>
    <property type="evidence" value="ECO:0007669"/>
    <property type="project" value="InterPro"/>
</dbReference>
<dbReference type="SUPFAM" id="SSF53597">
    <property type="entry name" value="Dihydrofolate reductase-like"/>
    <property type="match status" value="1"/>
</dbReference>
<comment type="caution">
    <text evidence="2">The sequence shown here is derived from an EMBL/GenBank/DDBJ whole genome shotgun (WGS) entry which is preliminary data.</text>
</comment>